<evidence type="ECO:0000313" key="16">
    <source>
        <dbReference type="Proteomes" id="UP000184603"/>
    </source>
</evidence>
<dbReference type="Gene3D" id="3.30.230.10">
    <property type="match status" value="1"/>
</dbReference>
<dbReference type="PRINTS" id="PR00473">
    <property type="entry name" value="GALCTOKINASE"/>
</dbReference>
<keyword evidence="6 15" id="KW-0418">Kinase</keyword>
<dbReference type="InterPro" id="IPR000705">
    <property type="entry name" value="Galactokinase"/>
</dbReference>
<dbReference type="Pfam" id="PF00288">
    <property type="entry name" value="GHMP_kinases_N"/>
    <property type="match status" value="1"/>
</dbReference>
<dbReference type="Proteomes" id="UP000184603">
    <property type="component" value="Unassembled WGS sequence"/>
</dbReference>
<dbReference type="GO" id="GO:0005524">
    <property type="term" value="F:ATP binding"/>
    <property type="evidence" value="ECO:0007669"/>
    <property type="project" value="UniProtKB-UniRule"/>
</dbReference>
<keyword evidence="16" id="KW-1185">Reference proteome</keyword>
<evidence type="ECO:0000256" key="6">
    <source>
        <dbReference type="ARBA" id="ARBA00022777"/>
    </source>
</evidence>
<dbReference type="NCBIfam" id="TIGR00131">
    <property type="entry name" value="gal_kin"/>
    <property type="match status" value="1"/>
</dbReference>
<dbReference type="Pfam" id="PF10509">
    <property type="entry name" value="GalKase_gal_bdg"/>
    <property type="match status" value="1"/>
</dbReference>
<feature type="domain" description="Galactokinase N-terminal" evidence="14">
    <location>
        <begin position="17"/>
        <end position="65"/>
    </location>
</feature>
<evidence type="ECO:0000259" key="14">
    <source>
        <dbReference type="Pfam" id="PF10509"/>
    </source>
</evidence>
<gene>
    <name evidence="15" type="ORF">SAMN02745220_00395</name>
</gene>
<dbReference type="FunFam" id="3.30.230.10:FF:000017">
    <property type="entry name" value="Galactokinase"/>
    <property type="match status" value="1"/>
</dbReference>
<dbReference type="AlphaFoldDB" id="A0A1M7XX82"/>
<sequence length="394" mass="43627">MRAENPSTILEQELSRQFKQHFDSIPELVVTSPGRVNIIGEYTDFNDGFVLPMAIDRSLMMAIKKRTDDLIRVYSTEFNAEISFTSSSLRKGEFSWGEYITGCIWVLQQMGHTPCGFDMVITGNIPVGASLSSSAALELGILRAATYTAGIDWQPMKMAILGQRVENEWVGMNCGIMDQAICACGRKDHALLIDCRDHSSTLCPLPKKSTIIILDTGTRRGLVDSAYNERRAQCFEAAGKMNIAYLRDGNEEMLEQFRPQLSPLAYLRAKHIILENDRVLQAAKAMQNDAGHELGRLMYESHCSLRDDFDVSGTALNTMVECAMEHSACLGARMTGAGFAGCAVALVEKGREKDFVEEVSSAYAARMQTEPRLYVCQAADGTGIQPFDQELVEK</sequence>
<evidence type="ECO:0000256" key="3">
    <source>
        <dbReference type="ARBA" id="ARBA00022679"/>
    </source>
</evidence>
<organism evidence="15 16">
    <name type="scientific">Desulfopila aestuarii DSM 18488</name>
    <dbReference type="NCBI Taxonomy" id="1121416"/>
    <lineage>
        <taxon>Bacteria</taxon>
        <taxon>Pseudomonadati</taxon>
        <taxon>Thermodesulfobacteriota</taxon>
        <taxon>Desulfobulbia</taxon>
        <taxon>Desulfobulbales</taxon>
        <taxon>Desulfocapsaceae</taxon>
        <taxon>Desulfopila</taxon>
    </lineage>
</organism>
<evidence type="ECO:0000256" key="1">
    <source>
        <dbReference type="ARBA" id="ARBA00006566"/>
    </source>
</evidence>
<evidence type="ECO:0000259" key="13">
    <source>
        <dbReference type="Pfam" id="PF08544"/>
    </source>
</evidence>
<accession>A0A1M7XX82</accession>
<keyword evidence="8" id="KW-0460">Magnesium</keyword>
<keyword evidence="3" id="KW-0808">Transferase</keyword>
<dbReference type="STRING" id="1121416.SAMN02745220_00395"/>
<evidence type="ECO:0000256" key="11">
    <source>
        <dbReference type="NCBIfam" id="TIGR00131"/>
    </source>
</evidence>
<evidence type="ECO:0000313" key="15">
    <source>
        <dbReference type="EMBL" id="SHO43487.1"/>
    </source>
</evidence>
<dbReference type="PANTHER" id="PTHR10457:SF7">
    <property type="entry name" value="GALACTOKINASE-RELATED"/>
    <property type="match status" value="1"/>
</dbReference>
<dbReference type="FunFam" id="3.30.70.890:FF:000001">
    <property type="entry name" value="Galactokinase"/>
    <property type="match status" value="1"/>
</dbReference>
<keyword evidence="9" id="KW-0299">Galactose metabolism</keyword>
<dbReference type="GO" id="GO:0005829">
    <property type="term" value="C:cytosol"/>
    <property type="evidence" value="ECO:0007669"/>
    <property type="project" value="TreeGrafter"/>
</dbReference>
<protein>
    <recommendedName>
        <fullName evidence="11">Galactokinase</fullName>
        <ecNumber evidence="11">2.7.1.6</ecNumber>
    </recommendedName>
</protein>
<name>A0A1M7XX82_9BACT</name>
<evidence type="ECO:0000256" key="10">
    <source>
        <dbReference type="ARBA" id="ARBA00023277"/>
    </source>
</evidence>
<evidence type="ECO:0000259" key="12">
    <source>
        <dbReference type="Pfam" id="PF00288"/>
    </source>
</evidence>
<evidence type="ECO:0000256" key="7">
    <source>
        <dbReference type="ARBA" id="ARBA00022840"/>
    </source>
</evidence>
<dbReference type="EMBL" id="FRFE01000002">
    <property type="protein sequence ID" value="SHO43487.1"/>
    <property type="molecule type" value="Genomic_DNA"/>
</dbReference>
<dbReference type="InterPro" id="IPR013750">
    <property type="entry name" value="GHMP_kinase_C_dom"/>
</dbReference>
<keyword evidence="5" id="KW-0547">Nucleotide-binding</keyword>
<dbReference type="PIRSF" id="PIRSF000530">
    <property type="entry name" value="Galactokinase"/>
    <property type="match status" value="1"/>
</dbReference>
<dbReference type="PRINTS" id="PR00959">
    <property type="entry name" value="MEVGALKINASE"/>
</dbReference>
<reference evidence="15 16" key="1">
    <citation type="submission" date="2016-12" db="EMBL/GenBank/DDBJ databases">
        <authorList>
            <person name="Song W.-J."/>
            <person name="Kurnit D.M."/>
        </authorList>
    </citation>
    <scope>NUCLEOTIDE SEQUENCE [LARGE SCALE GENOMIC DNA]</scope>
    <source>
        <strain evidence="15 16">DSM 18488</strain>
    </source>
</reference>
<evidence type="ECO:0000256" key="8">
    <source>
        <dbReference type="ARBA" id="ARBA00022842"/>
    </source>
</evidence>
<dbReference type="InterPro" id="IPR014721">
    <property type="entry name" value="Ribsml_uS5_D2-typ_fold_subgr"/>
</dbReference>
<keyword evidence="10" id="KW-0119">Carbohydrate metabolism</keyword>
<dbReference type="GO" id="GO:0046872">
    <property type="term" value="F:metal ion binding"/>
    <property type="evidence" value="ECO:0007669"/>
    <property type="project" value="UniProtKB-KW"/>
</dbReference>
<dbReference type="GO" id="GO:0004335">
    <property type="term" value="F:galactokinase activity"/>
    <property type="evidence" value="ECO:0007669"/>
    <property type="project" value="UniProtKB-UniRule"/>
</dbReference>
<dbReference type="GO" id="GO:0006012">
    <property type="term" value="P:galactose metabolic process"/>
    <property type="evidence" value="ECO:0007669"/>
    <property type="project" value="UniProtKB-UniRule"/>
</dbReference>
<feature type="domain" description="GHMP kinase N-terminal" evidence="12">
    <location>
        <begin position="99"/>
        <end position="185"/>
    </location>
</feature>
<evidence type="ECO:0000256" key="9">
    <source>
        <dbReference type="ARBA" id="ARBA00023144"/>
    </source>
</evidence>
<dbReference type="SUPFAM" id="SSF54211">
    <property type="entry name" value="Ribosomal protein S5 domain 2-like"/>
    <property type="match status" value="1"/>
</dbReference>
<dbReference type="InterPro" id="IPR019539">
    <property type="entry name" value="GalKase_N"/>
</dbReference>
<dbReference type="InterPro" id="IPR036554">
    <property type="entry name" value="GHMP_kinase_C_sf"/>
</dbReference>
<evidence type="ECO:0000256" key="2">
    <source>
        <dbReference type="ARBA" id="ARBA00022490"/>
    </source>
</evidence>
<comment type="similarity">
    <text evidence="1">Belongs to the GHMP kinase family. GalK subfamily.</text>
</comment>
<dbReference type="InterPro" id="IPR006204">
    <property type="entry name" value="GHMP_kinase_N_dom"/>
</dbReference>
<keyword evidence="4" id="KW-0479">Metal-binding</keyword>
<keyword evidence="7" id="KW-0067">ATP-binding</keyword>
<proteinExistence type="inferred from homology"/>
<dbReference type="RefSeq" id="WP_200802310.1">
    <property type="nucleotide sequence ID" value="NZ_FRFE01000002.1"/>
</dbReference>
<dbReference type="InterPro" id="IPR006206">
    <property type="entry name" value="Mevalonate/galactokinase"/>
</dbReference>
<evidence type="ECO:0000256" key="5">
    <source>
        <dbReference type="ARBA" id="ARBA00022741"/>
    </source>
</evidence>
<feature type="domain" description="GHMP kinase C-terminal" evidence="13">
    <location>
        <begin position="283"/>
        <end position="364"/>
    </location>
</feature>
<dbReference type="Pfam" id="PF08544">
    <property type="entry name" value="GHMP_kinases_C"/>
    <property type="match status" value="1"/>
</dbReference>
<keyword evidence="2" id="KW-0963">Cytoplasm</keyword>
<evidence type="ECO:0000256" key="4">
    <source>
        <dbReference type="ARBA" id="ARBA00022723"/>
    </source>
</evidence>
<dbReference type="SUPFAM" id="SSF55060">
    <property type="entry name" value="GHMP Kinase, C-terminal domain"/>
    <property type="match status" value="1"/>
</dbReference>
<dbReference type="Gene3D" id="3.30.70.890">
    <property type="entry name" value="GHMP kinase, C-terminal domain"/>
    <property type="match status" value="1"/>
</dbReference>
<dbReference type="InterPro" id="IPR020568">
    <property type="entry name" value="Ribosomal_Su5_D2-typ_SF"/>
</dbReference>
<dbReference type="PANTHER" id="PTHR10457">
    <property type="entry name" value="MEVALONATE KINASE/GALACTOKINASE"/>
    <property type="match status" value="1"/>
</dbReference>
<dbReference type="EC" id="2.7.1.6" evidence="11"/>